<sequence>MIRRAQATADDDRLRTLESVLGCLSVAVVALDCDARVVAVNSAFAHLHIHKGVCPAVGSAFVSFLRPEDHRLFDAALEAGAAGKPHARFAALSTGLCRLDISLTVWRDDYFIVEVIADPQPSPPPSSAERFADIPLRSIFDSSGTGLALVSLDGRWLRANGVICTLLGYSEAQLQATTFMALTHPDDLEVGKQLIDELKRGARPGATLHKRYIHRDGRVVWVRLTVGLVRDDQGQPTCFVSQLEDITENWQLRETLMGSELKFLTLAENSPNIIVRYDRNLLRTYVNPTFLLLTGMSYDESIGVSPAEDDRGYFNRLRHVVATGETAQFLDSWSLSDSRESVSCAVSLTAERSQSGEVIGVLALAHDITELRKQQVLEDARLGIFEKMASGASLEDTLALLVGYLQLALPSRSCRVQLAEPRGPESATHEGAAALAASSLAAGWSEPIIDKQGHVLGTFEVSQTPGSAPDESDIQRVRQTCHIAAIAIERWRSESLLRERERRYRDIFDHTLDMLCLLEMSPDACLRCVEVNPALLRALGKAHGDVIGESLASIFGRLSAQTIQALCERCTAAGRVVESDECMVLRHDVRQLHLTLVPVVDSARLAPQILVISRDITQLTRARQKELERQHDINTLVENSPDAVARLSAHGDVLYVNARLRTWLGGAGPELVGMPMDAVAPGNHQAQLFRELVAQVIHENKATEQEFRLSGLTTAPKVVLIHFVPELDGQRVVSVLAVGRDISKLRAAERRLAKSNAHLRDLSTRRETAREEERKLIAREIHDELGQHLTALRMGISLLRFQFGASTPELTPQVERLMALTDKTIQVVRDVSTSLRPSALNLGLVSGLEWLTSEFVTLTRVPCVLHLPSIPLMLPDTHVTAAFRIVQESLTNIARYAEATQVSVTLSPQETHWLLEVEDNGKGFDPEAVTRQTLGLAGMRERGVMLGGKVIIFSHPGHGTTVQAFIPMHKDTYS</sequence>
<evidence type="ECO:0000259" key="7">
    <source>
        <dbReference type="PROSITE" id="PS50113"/>
    </source>
</evidence>
<dbReference type="EMBL" id="VFET01000001">
    <property type="protein sequence ID" value="TWS07530.1"/>
    <property type="molecule type" value="Genomic_DNA"/>
</dbReference>
<dbReference type="CDD" id="cd16917">
    <property type="entry name" value="HATPase_UhpB-NarQ-NarX-like"/>
    <property type="match status" value="1"/>
</dbReference>
<dbReference type="RefSeq" id="WP_010563053.1">
    <property type="nucleotide sequence ID" value="NZ_LT629689.1"/>
</dbReference>
<keyword evidence="2" id="KW-0418">Kinase</keyword>
<evidence type="ECO:0000256" key="1">
    <source>
        <dbReference type="ARBA" id="ARBA00022679"/>
    </source>
</evidence>
<dbReference type="GO" id="GO:0046983">
    <property type="term" value="F:protein dimerization activity"/>
    <property type="evidence" value="ECO:0007669"/>
    <property type="project" value="InterPro"/>
</dbReference>
<reference evidence="8 10" key="1">
    <citation type="submission" date="2016-10" db="EMBL/GenBank/DDBJ databases">
        <authorList>
            <person name="Varghese N."/>
            <person name="Submissions S."/>
        </authorList>
    </citation>
    <scope>NUCLEOTIDE SEQUENCE [LARGE SCALE GENOMIC DNA]</scope>
    <source>
        <strain evidence="8 10">DSM 17835</strain>
    </source>
</reference>
<reference evidence="9 11" key="2">
    <citation type="submission" date="2019-06" db="EMBL/GenBank/DDBJ databases">
        <title>Pseudomonas bimorpha sp. nov. isolated from bovine raw milk and skim milk concentrate.</title>
        <authorList>
            <person name="Hofmann K."/>
            <person name="Huptas C."/>
            <person name="Doll E."/>
            <person name="Scherer S."/>
            <person name="Wenning M."/>
        </authorList>
    </citation>
    <scope>NUCLEOTIDE SEQUENCE [LARGE SCALE GENOMIC DNA]</scope>
    <source>
        <strain evidence="9 11">DSM 17835</strain>
    </source>
</reference>
<evidence type="ECO:0000259" key="5">
    <source>
        <dbReference type="PROSITE" id="PS50109"/>
    </source>
</evidence>
<dbReference type="PANTHER" id="PTHR24421">
    <property type="entry name" value="NITRATE/NITRITE SENSOR PROTEIN NARX-RELATED"/>
    <property type="match status" value="1"/>
</dbReference>
<name>A0A5C5QPK6_9PSED</name>
<dbReference type="Gene3D" id="3.30.450.20">
    <property type="entry name" value="PAS domain"/>
    <property type="match status" value="4"/>
</dbReference>
<dbReference type="PROSITE" id="PS50113">
    <property type="entry name" value="PAC"/>
    <property type="match status" value="1"/>
</dbReference>
<dbReference type="InterPro" id="IPR000014">
    <property type="entry name" value="PAS"/>
</dbReference>
<dbReference type="EMBL" id="LT629689">
    <property type="protein sequence ID" value="SDE92936.1"/>
    <property type="molecule type" value="Genomic_DNA"/>
</dbReference>
<dbReference type="Pfam" id="PF08447">
    <property type="entry name" value="PAS_3"/>
    <property type="match status" value="1"/>
</dbReference>
<dbReference type="NCBIfam" id="TIGR00229">
    <property type="entry name" value="sensory_box"/>
    <property type="match status" value="4"/>
</dbReference>
<keyword evidence="10" id="KW-1185">Reference proteome</keyword>
<dbReference type="PANTHER" id="PTHR24421:SF59">
    <property type="entry name" value="OXYGEN SENSOR HISTIDINE KINASE NREB"/>
    <property type="match status" value="1"/>
</dbReference>
<dbReference type="Pfam" id="PF02518">
    <property type="entry name" value="HATPase_c"/>
    <property type="match status" value="1"/>
</dbReference>
<dbReference type="GeneID" id="78552910"/>
<dbReference type="InterPro" id="IPR035965">
    <property type="entry name" value="PAS-like_dom_sf"/>
</dbReference>
<feature type="coiled-coil region" evidence="4">
    <location>
        <begin position="745"/>
        <end position="779"/>
    </location>
</feature>
<dbReference type="InterPro" id="IPR011712">
    <property type="entry name" value="Sig_transdc_His_kin_sub3_dim/P"/>
</dbReference>
<feature type="domain" description="Histidine kinase" evidence="5">
    <location>
        <begin position="780"/>
        <end position="970"/>
    </location>
</feature>
<gene>
    <name evidence="9" type="ORF">FIV36_01955</name>
    <name evidence="8" type="ORF">SAMN05216591_1409</name>
</gene>
<dbReference type="PROSITE" id="PS50109">
    <property type="entry name" value="HIS_KIN"/>
    <property type="match status" value="1"/>
</dbReference>
<proteinExistence type="predicted"/>
<keyword evidence="4" id="KW-0175">Coiled coil</keyword>
<evidence type="ECO:0000313" key="11">
    <source>
        <dbReference type="Proteomes" id="UP000317951"/>
    </source>
</evidence>
<dbReference type="Gene3D" id="3.30.450.40">
    <property type="match status" value="1"/>
</dbReference>
<dbReference type="InterPro" id="IPR050482">
    <property type="entry name" value="Sensor_HK_TwoCompSys"/>
</dbReference>
<evidence type="ECO:0000259" key="6">
    <source>
        <dbReference type="PROSITE" id="PS50112"/>
    </source>
</evidence>
<protein>
    <submittedName>
        <fullName evidence="9">PAS domain S-box protein</fullName>
    </submittedName>
    <submittedName>
        <fullName evidence="8">PAS domain S-box-containing protein</fullName>
    </submittedName>
</protein>
<dbReference type="InterPro" id="IPR013656">
    <property type="entry name" value="PAS_4"/>
</dbReference>
<dbReference type="InterPro" id="IPR036890">
    <property type="entry name" value="HATPase_C_sf"/>
</dbReference>
<dbReference type="InterPro" id="IPR013655">
    <property type="entry name" value="PAS_fold_3"/>
</dbReference>
<feature type="domain" description="PAS" evidence="6">
    <location>
        <begin position="629"/>
        <end position="673"/>
    </location>
</feature>
<dbReference type="GO" id="GO:0000155">
    <property type="term" value="F:phosphorelay sensor kinase activity"/>
    <property type="evidence" value="ECO:0007669"/>
    <property type="project" value="InterPro"/>
</dbReference>
<dbReference type="OrthoDB" id="9797605at2"/>
<evidence type="ECO:0000256" key="4">
    <source>
        <dbReference type="SAM" id="Coils"/>
    </source>
</evidence>
<dbReference type="CDD" id="cd00130">
    <property type="entry name" value="PAS"/>
    <property type="match status" value="3"/>
</dbReference>
<feature type="domain" description="PAS" evidence="6">
    <location>
        <begin position="132"/>
        <end position="202"/>
    </location>
</feature>
<feature type="domain" description="PAC" evidence="7">
    <location>
        <begin position="206"/>
        <end position="258"/>
    </location>
</feature>
<dbReference type="InterPro" id="IPR029016">
    <property type="entry name" value="GAF-like_dom_sf"/>
</dbReference>
<evidence type="ECO:0000313" key="8">
    <source>
        <dbReference type="EMBL" id="SDE92936.1"/>
    </source>
</evidence>
<dbReference type="PROSITE" id="PS50112">
    <property type="entry name" value="PAS"/>
    <property type="match status" value="3"/>
</dbReference>
<evidence type="ECO:0000313" key="9">
    <source>
        <dbReference type="EMBL" id="TWS07530.1"/>
    </source>
</evidence>
<dbReference type="Gene3D" id="1.20.5.1930">
    <property type="match status" value="1"/>
</dbReference>
<keyword evidence="1" id="KW-0808">Transferase</keyword>
<feature type="domain" description="PAS" evidence="6">
    <location>
        <begin position="259"/>
        <end position="303"/>
    </location>
</feature>
<dbReference type="Pfam" id="PF08448">
    <property type="entry name" value="PAS_4"/>
    <property type="match status" value="3"/>
</dbReference>
<dbReference type="InterPro" id="IPR001610">
    <property type="entry name" value="PAC"/>
</dbReference>
<dbReference type="AlphaFoldDB" id="A0A5C5QPK6"/>
<keyword evidence="3" id="KW-0902">Two-component regulatory system</keyword>
<dbReference type="SUPFAM" id="SSF55781">
    <property type="entry name" value="GAF domain-like"/>
    <property type="match status" value="1"/>
</dbReference>
<dbReference type="Pfam" id="PF07730">
    <property type="entry name" value="HisKA_3"/>
    <property type="match status" value="1"/>
</dbReference>
<dbReference type="Gene3D" id="3.30.565.10">
    <property type="entry name" value="Histidine kinase-like ATPase, C-terminal domain"/>
    <property type="match status" value="1"/>
</dbReference>
<dbReference type="InterPro" id="IPR003594">
    <property type="entry name" value="HATPase_dom"/>
</dbReference>
<dbReference type="InterPro" id="IPR005467">
    <property type="entry name" value="His_kinase_dom"/>
</dbReference>
<accession>A0A5C5QPK6</accession>
<dbReference type="SMART" id="SM00387">
    <property type="entry name" value="HATPase_c"/>
    <property type="match status" value="1"/>
</dbReference>
<dbReference type="SUPFAM" id="SSF55785">
    <property type="entry name" value="PYP-like sensor domain (PAS domain)"/>
    <property type="match status" value="4"/>
</dbReference>
<evidence type="ECO:0000256" key="3">
    <source>
        <dbReference type="ARBA" id="ARBA00023012"/>
    </source>
</evidence>
<dbReference type="Proteomes" id="UP000182858">
    <property type="component" value="Chromosome I"/>
</dbReference>
<evidence type="ECO:0000256" key="2">
    <source>
        <dbReference type="ARBA" id="ARBA00022777"/>
    </source>
</evidence>
<dbReference type="SUPFAM" id="SSF55874">
    <property type="entry name" value="ATPase domain of HSP90 chaperone/DNA topoisomerase II/histidine kinase"/>
    <property type="match status" value="1"/>
</dbReference>
<dbReference type="SMART" id="SM00091">
    <property type="entry name" value="PAS"/>
    <property type="match status" value="5"/>
</dbReference>
<dbReference type="Proteomes" id="UP000317951">
    <property type="component" value="Unassembled WGS sequence"/>
</dbReference>
<dbReference type="SMART" id="SM00086">
    <property type="entry name" value="PAC"/>
    <property type="match status" value="4"/>
</dbReference>
<organism evidence="9 11">
    <name type="scientific">Pseudomonas extremaustralis</name>
    <dbReference type="NCBI Taxonomy" id="359110"/>
    <lineage>
        <taxon>Bacteria</taxon>
        <taxon>Pseudomonadati</taxon>
        <taxon>Pseudomonadota</taxon>
        <taxon>Gammaproteobacteria</taxon>
        <taxon>Pseudomonadales</taxon>
        <taxon>Pseudomonadaceae</taxon>
        <taxon>Pseudomonas</taxon>
    </lineage>
</organism>
<dbReference type="InterPro" id="IPR000700">
    <property type="entry name" value="PAS-assoc_C"/>
</dbReference>
<dbReference type="GO" id="GO:0016020">
    <property type="term" value="C:membrane"/>
    <property type="evidence" value="ECO:0007669"/>
    <property type="project" value="InterPro"/>
</dbReference>
<evidence type="ECO:0000313" key="10">
    <source>
        <dbReference type="Proteomes" id="UP000182858"/>
    </source>
</evidence>